<proteinExistence type="predicted"/>
<reference evidence="1" key="1">
    <citation type="submission" date="2022-10" db="EMBL/GenBank/DDBJ databases">
        <title>Rhodococcus ferula Z13 complete genome.</title>
        <authorList>
            <person name="Long X."/>
            <person name="Zang M."/>
        </authorList>
    </citation>
    <scope>NUCLEOTIDE SEQUENCE</scope>
    <source>
        <strain evidence="1">Z13</strain>
    </source>
</reference>
<dbReference type="EMBL" id="CP107551">
    <property type="protein sequence ID" value="UYP20595.1"/>
    <property type="molecule type" value="Genomic_DNA"/>
</dbReference>
<dbReference type="Proteomes" id="UP001156484">
    <property type="component" value="Chromosome"/>
</dbReference>
<evidence type="ECO:0000313" key="1">
    <source>
        <dbReference type="EMBL" id="UYP20595.1"/>
    </source>
</evidence>
<sequence>MTCPGDPLVVSTRAPELVAALNRVFLAISGPDGIEVTRPLLDGDRWAIRLRAVDTAVSGLLGRLQRLSAL</sequence>
<accession>A0ACD4DKK0</accession>
<name>A0ACD4DKK0_9NOCA</name>
<evidence type="ECO:0000313" key="2">
    <source>
        <dbReference type="Proteomes" id="UP001156484"/>
    </source>
</evidence>
<organism evidence="1 2">
    <name type="scientific">Rhodococcus sacchari</name>
    <dbReference type="NCBI Taxonomy" id="2962047"/>
    <lineage>
        <taxon>Bacteria</taxon>
        <taxon>Bacillati</taxon>
        <taxon>Actinomycetota</taxon>
        <taxon>Actinomycetes</taxon>
        <taxon>Mycobacteriales</taxon>
        <taxon>Nocardiaceae</taxon>
        <taxon>Rhodococcus</taxon>
    </lineage>
</organism>
<keyword evidence="2" id="KW-1185">Reference proteome</keyword>
<gene>
    <name evidence="1" type="ORF">OED52_08790</name>
</gene>
<protein>
    <submittedName>
        <fullName evidence="1">Uncharacterized protein</fullName>
    </submittedName>
</protein>